<dbReference type="OrthoDB" id="43706at2157"/>
<dbReference type="AlphaFoldDB" id="A0A1W6JZR5"/>
<keyword evidence="1" id="KW-0472">Membrane</keyword>
<evidence type="ECO:0000313" key="2">
    <source>
        <dbReference type="EMBL" id="ARM75710.1"/>
    </source>
</evidence>
<dbReference type="Proteomes" id="UP000193404">
    <property type="component" value="Chromosome"/>
</dbReference>
<name>A0A1W6JZR5_9CREN</name>
<keyword evidence="3" id="KW-1185">Reference proteome</keyword>
<sequence length="135" mass="15414">MADVKVLGNRYISLILGLVLLLSSIYLIYSIRLSLSELLFSTIAYFNPYFLYFVGLLIGFERFAYGITGNKKFSYFFIGKSEYSGMYLYFFFIFGLVMGLYIAIYAIALQGFVLRIIEVIEGLGFILFALSLITI</sequence>
<proteinExistence type="predicted"/>
<feature type="transmembrane region" description="Helical" evidence="1">
    <location>
        <begin position="12"/>
        <end position="29"/>
    </location>
</feature>
<keyword evidence="1" id="KW-0812">Transmembrane</keyword>
<reference evidence="2 3" key="1">
    <citation type="submission" date="2017-03" db="EMBL/GenBank/DDBJ databases">
        <title>Sulfur activation and transportation mechanism of thermophilic Archaea Acidianus manzaensis YN-25.</title>
        <authorList>
            <person name="Ma Y."/>
            <person name="Yang Y."/>
            <person name="Xia J."/>
        </authorList>
    </citation>
    <scope>NUCLEOTIDE SEQUENCE [LARGE SCALE GENOMIC DNA]</scope>
    <source>
        <strain evidence="2 3">YN-25</strain>
    </source>
</reference>
<organism evidence="2 3">
    <name type="scientific">Acidianus manzaensis</name>
    <dbReference type="NCBI Taxonomy" id="282676"/>
    <lineage>
        <taxon>Archaea</taxon>
        <taxon>Thermoproteota</taxon>
        <taxon>Thermoprotei</taxon>
        <taxon>Sulfolobales</taxon>
        <taxon>Sulfolobaceae</taxon>
        <taxon>Acidianus</taxon>
    </lineage>
</organism>
<evidence type="ECO:0000313" key="3">
    <source>
        <dbReference type="Proteomes" id="UP000193404"/>
    </source>
</evidence>
<accession>A0A1W6JZR5</accession>
<feature type="transmembrane region" description="Helical" evidence="1">
    <location>
        <begin position="86"/>
        <end position="107"/>
    </location>
</feature>
<dbReference type="RefSeq" id="WP_148691486.1">
    <property type="nucleotide sequence ID" value="NZ_CP020477.1"/>
</dbReference>
<dbReference type="STRING" id="282676.B6F84_06430"/>
<gene>
    <name evidence="2" type="ORF">B6F84_06430</name>
</gene>
<evidence type="ECO:0000256" key="1">
    <source>
        <dbReference type="SAM" id="Phobius"/>
    </source>
</evidence>
<dbReference type="KEGG" id="aman:B6F84_06430"/>
<feature type="transmembrane region" description="Helical" evidence="1">
    <location>
        <begin position="49"/>
        <end position="65"/>
    </location>
</feature>
<dbReference type="GeneID" id="41590540"/>
<keyword evidence="1" id="KW-1133">Transmembrane helix</keyword>
<evidence type="ECO:0008006" key="4">
    <source>
        <dbReference type="Google" id="ProtNLM"/>
    </source>
</evidence>
<feature type="transmembrane region" description="Helical" evidence="1">
    <location>
        <begin position="113"/>
        <end position="133"/>
    </location>
</feature>
<dbReference type="EMBL" id="CP020477">
    <property type="protein sequence ID" value="ARM75710.1"/>
    <property type="molecule type" value="Genomic_DNA"/>
</dbReference>
<protein>
    <recommendedName>
        <fullName evidence="4">C4-dicarboxylate ABC transporter permease</fullName>
    </recommendedName>
</protein>